<gene>
    <name evidence="2" type="ORF">G6F51_009712</name>
</gene>
<name>A0A9P6Y4I6_RHIOR</name>
<dbReference type="EMBL" id="JAANIT010001838">
    <property type="protein sequence ID" value="KAG1538533.1"/>
    <property type="molecule type" value="Genomic_DNA"/>
</dbReference>
<feature type="coiled-coil region" evidence="1">
    <location>
        <begin position="334"/>
        <end position="368"/>
    </location>
</feature>
<reference evidence="2" key="1">
    <citation type="journal article" date="2020" name="Microb. Genom.">
        <title>Genetic diversity of clinical and environmental Mucorales isolates obtained from an investigation of mucormycosis cases among solid organ transplant recipients.</title>
        <authorList>
            <person name="Nguyen M.H."/>
            <person name="Kaul D."/>
            <person name="Muto C."/>
            <person name="Cheng S.J."/>
            <person name="Richter R.A."/>
            <person name="Bruno V.M."/>
            <person name="Liu G."/>
            <person name="Beyhan S."/>
            <person name="Sundermann A.J."/>
            <person name="Mounaud S."/>
            <person name="Pasculle A.W."/>
            <person name="Nierman W.C."/>
            <person name="Driscoll E."/>
            <person name="Cumbie R."/>
            <person name="Clancy C.J."/>
            <person name="Dupont C.L."/>
        </authorList>
    </citation>
    <scope>NUCLEOTIDE SEQUENCE</scope>
    <source>
        <strain evidence="2">GL16</strain>
    </source>
</reference>
<evidence type="ECO:0000313" key="3">
    <source>
        <dbReference type="Proteomes" id="UP000717996"/>
    </source>
</evidence>
<accession>A0A9P6Y4I6</accession>
<proteinExistence type="predicted"/>
<evidence type="ECO:0000313" key="2">
    <source>
        <dbReference type="EMBL" id="KAG1538533.1"/>
    </source>
</evidence>
<organism evidence="2 3">
    <name type="scientific">Rhizopus oryzae</name>
    <name type="common">Mucormycosis agent</name>
    <name type="synonym">Rhizopus arrhizus var. delemar</name>
    <dbReference type="NCBI Taxonomy" id="64495"/>
    <lineage>
        <taxon>Eukaryota</taxon>
        <taxon>Fungi</taxon>
        <taxon>Fungi incertae sedis</taxon>
        <taxon>Mucoromycota</taxon>
        <taxon>Mucoromycotina</taxon>
        <taxon>Mucoromycetes</taxon>
        <taxon>Mucorales</taxon>
        <taxon>Mucorineae</taxon>
        <taxon>Rhizopodaceae</taxon>
        <taxon>Rhizopus</taxon>
    </lineage>
</organism>
<dbReference type="Proteomes" id="UP000717996">
    <property type="component" value="Unassembled WGS sequence"/>
</dbReference>
<dbReference type="OrthoDB" id="2275967at2759"/>
<evidence type="ECO:0000256" key="1">
    <source>
        <dbReference type="SAM" id="Coils"/>
    </source>
</evidence>
<keyword evidence="1" id="KW-0175">Coiled coil</keyword>
<comment type="caution">
    <text evidence="2">The sequence shown here is derived from an EMBL/GenBank/DDBJ whole genome shotgun (WGS) entry which is preliminary data.</text>
</comment>
<protein>
    <submittedName>
        <fullName evidence="2">Uncharacterized protein</fullName>
    </submittedName>
</protein>
<dbReference type="AlphaFoldDB" id="A0A9P6Y4I6"/>
<sequence>MDKVPEESKKAFMKNLKIVKNNAKGIPSDVYQHIDQVMEPDSDPCASSSHNINNITVKGNYYHAERDVVINEIAERDVKKQRINHEDRKETKEVDFKQKWIEFLADAEQNKNFHRYRKMKMQLKPYEASGALDVKSYIRSLVAASDIDEFEKNIKDKALVEGQEKTCRCIKNISVLSMMKKNEYAPYFVPGEDGLESMTVQLKKMGQKTDKRKIYKADGIIRLEAYKDLEVLILETAGAFGHEDHAKTAFDNSKGMFALLAMLKTIADRYKHASVEEFSKLKLYFVQPSGYHIRLWSMQYAKNGLYDFVREKKILLSEDFNNREEQLVSLVNFFLSLKSLLEEIENTIAALKRQHEEKERHYDSENNSEDMLLTKMEMRRWTAEEDVNPHNIEQLHSIFCAATRKTAAIVRTEQDWAEKL</sequence>